<dbReference type="AlphaFoldDB" id="A0A3L6SNY2"/>
<dbReference type="STRING" id="4540.A0A3L6SNY2"/>
<dbReference type="InterPro" id="IPR018108">
    <property type="entry name" value="MCP_transmembrane"/>
</dbReference>
<dbReference type="Pfam" id="PF00153">
    <property type="entry name" value="Mito_carr"/>
    <property type="match status" value="3"/>
</dbReference>
<accession>A0A3L6SNY2</accession>
<feature type="repeat" description="Solcar" evidence="4">
    <location>
        <begin position="396"/>
        <end position="483"/>
    </location>
</feature>
<feature type="compositionally biased region" description="Pro residues" evidence="6">
    <location>
        <begin position="1"/>
        <end position="10"/>
    </location>
</feature>
<dbReference type="PANTHER" id="PTHR46080:SF5">
    <property type="entry name" value="OS01G0329400 PROTEIN"/>
    <property type="match status" value="1"/>
</dbReference>
<dbReference type="Proteomes" id="UP000275267">
    <property type="component" value="Unassembled WGS sequence"/>
</dbReference>
<comment type="subcellular location">
    <subcellularLocation>
        <location evidence="1">Membrane</location>
        <topology evidence="1">Multi-pass membrane protein</topology>
    </subcellularLocation>
</comment>
<comment type="similarity">
    <text evidence="5">Belongs to the mitochondrial carrier (TC 2.A.29) family.</text>
</comment>
<evidence type="ECO:0000256" key="6">
    <source>
        <dbReference type="SAM" id="MobiDB-lite"/>
    </source>
</evidence>
<dbReference type="GO" id="GO:0016020">
    <property type="term" value="C:membrane"/>
    <property type="evidence" value="ECO:0007669"/>
    <property type="project" value="UniProtKB-SubCell"/>
</dbReference>
<gene>
    <name evidence="7" type="ORF">C2845_PM07G08820</name>
</gene>
<evidence type="ECO:0000256" key="1">
    <source>
        <dbReference type="ARBA" id="ARBA00004141"/>
    </source>
</evidence>
<name>A0A3L6SNY2_PANMI</name>
<evidence type="ECO:0008006" key="9">
    <source>
        <dbReference type="Google" id="ProtNLM"/>
    </source>
</evidence>
<dbReference type="OrthoDB" id="250329at2759"/>
<keyword evidence="5" id="KW-0813">Transport</keyword>
<proteinExistence type="inferred from homology"/>
<comment type="caution">
    <text evidence="7">The sequence shown here is derived from an EMBL/GenBank/DDBJ whole genome shotgun (WGS) entry which is preliminary data.</text>
</comment>
<dbReference type="EMBL" id="PQIB02000004">
    <property type="protein sequence ID" value="RLN24348.1"/>
    <property type="molecule type" value="Genomic_DNA"/>
</dbReference>
<dbReference type="InterPro" id="IPR023395">
    <property type="entry name" value="MCP_dom_sf"/>
</dbReference>
<dbReference type="PANTHER" id="PTHR46080">
    <property type="entry name" value="MITOCHONDRIAL SUBSTRATE CARRIER FAMILY PROTEIN J"/>
    <property type="match status" value="1"/>
</dbReference>
<sequence length="485" mass="51809">MGTGHVPPPRLAGGGAARGILGSLHQRPHDSSHESRKARNTDHPPPHAPPGPTRAADCPVPPGSAGCRPGPCWKLPSKPLKRLEVARRTQTNSLPPSSFLRRGRCLASFPPVRIFARIGGRHRTGNAHGSEEGQPRRGISSICCSSRGAAPLVCRRGGGSMAAAAADTSEASAAGLALAEANINWERLDKTRFHVIGAILFTAQQGVLHPTAVVKTRMQVAEGGLAHMSGFAVFRRILRSDGIPGVFRGFGTSAVGALPGRVLALTSLEISKEMTFKYSEQFDMSEASKIALANGVGGLVSSICSCSYFVPLDVICQRLMVQGLPGMATYRGPFDVIKKVVRMEGIRGLYRGFGITMLTQSPASALWWSAYGGAQHAIWRSLGYGNDSQTKPSQSELVAVQATAGTIAGACSSIITTPIDTIKTRLQVMDNYGSGRPSVMKTTRLLLDEDGWRGFYRGFGPRFLNMSLWGTSMIVTYELISKPIF</sequence>
<evidence type="ECO:0000256" key="5">
    <source>
        <dbReference type="RuleBase" id="RU000488"/>
    </source>
</evidence>
<feature type="repeat" description="Solcar" evidence="4">
    <location>
        <begin position="189"/>
        <end position="274"/>
    </location>
</feature>
<keyword evidence="8" id="KW-1185">Reference proteome</keyword>
<feature type="region of interest" description="Disordered" evidence="6">
    <location>
        <begin position="1"/>
        <end position="61"/>
    </location>
</feature>
<dbReference type="PROSITE" id="PS50920">
    <property type="entry name" value="SOLCAR"/>
    <property type="match status" value="3"/>
</dbReference>
<dbReference type="Gene3D" id="1.50.40.10">
    <property type="entry name" value="Mitochondrial carrier domain"/>
    <property type="match status" value="1"/>
</dbReference>
<evidence type="ECO:0000313" key="8">
    <source>
        <dbReference type="Proteomes" id="UP000275267"/>
    </source>
</evidence>
<organism evidence="7 8">
    <name type="scientific">Panicum miliaceum</name>
    <name type="common">Proso millet</name>
    <name type="synonym">Broomcorn millet</name>
    <dbReference type="NCBI Taxonomy" id="4540"/>
    <lineage>
        <taxon>Eukaryota</taxon>
        <taxon>Viridiplantae</taxon>
        <taxon>Streptophyta</taxon>
        <taxon>Embryophyta</taxon>
        <taxon>Tracheophyta</taxon>
        <taxon>Spermatophyta</taxon>
        <taxon>Magnoliopsida</taxon>
        <taxon>Liliopsida</taxon>
        <taxon>Poales</taxon>
        <taxon>Poaceae</taxon>
        <taxon>PACMAD clade</taxon>
        <taxon>Panicoideae</taxon>
        <taxon>Panicodae</taxon>
        <taxon>Paniceae</taxon>
        <taxon>Panicinae</taxon>
        <taxon>Panicum</taxon>
        <taxon>Panicum sect. Panicum</taxon>
    </lineage>
</organism>
<evidence type="ECO:0000256" key="4">
    <source>
        <dbReference type="PROSITE-ProRule" id="PRU00282"/>
    </source>
</evidence>
<keyword evidence="2 4" id="KW-0812">Transmembrane</keyword>
<dbReference type="SUPFAM" id="SSF103506">
    <property type="entry name" value="Mitochondrial carrier"/>
    <property type="match status" value="1"/>
</dbReference>
<evidence type="ECO:0000256" key="2">
    <source>
        <dbReference type="ARBA" id="ARBA00022692"/>
    </source>
</evidence>
<keyword evidence="3 4" id="KW-0472">Membrane</keyword>
<feature type="repeat" description="Solcar" evidence="4">
    <location>
        <begin position="289"/>
        <end position="377"/>
    </location>
</feature>
<evidence type="ECO:0000313" key="7">
    <source>
        <dbReference type="EMBL" id="RLN24348.1"/>
    </source>
</evidence>
<feature type="compositionally biased region" description="Basic and acidic residues" evidence="6">
    <location>
        <begin position="27"/>
        <end position="45"/>
    </location>
</feature>
<evidence type="ECO:0000256" key="3">
    <source>
        <dbReference type="ARBA" id="ARBA00023136"/>
    </source>
</evidence>
<protein>
    <recommendedName>
        <fullName evidence="9">Solute carrier family 25 member 44</fullName>
    </recommendedName>
</protein>
<reference evidence="8" key="1">
    <citation type="journal article" date="2019" name="Nat. Commun.">
        <title>The genome of broomcorn millet.</title>
        <authorList>
            <person name="Zou C."/>
            <person name="Miki D."/>
            <person name="Li D."/>
            <person name="Tang Q."/>
            <person name="Xiao L."/>
            <person name="Rajput S."/>
            <person name="Deng P."/>
            <person name="Jia W."/>
            <person name="Huang R."/>
            <person name="Zhang M."/>
            <person name="Sun Y."/>
            <person name="Hu J."/>
            <person name="Fu X."/>
            <person name="Schnable P.S."/>
            <person name="Li F."/>
            <person name="Zhang H."/>
            <person name="Feng B."/>
            <person name="Zhu X."/>
            <person name="Liu R."/>
            <person name="Schnable J.C."/>
            <person name="Zhu J.-K."/>
            <person name="Zhang H."/>
        </authorList>
    </citation>
    <scope>NUCLEOTIDE SEQUENCE [LARGE SCALE GENOMIC DNA]</scope>
</reference>